<dbReference type="Gene3D" id="3.30.450.20">
    <property type="entry name" value="PAS domain"/>
    <property type="match status" value="1"/>
</dbReference>
<sequence length="92" mass="9126">MVSADAPVVTAPYVDAGTGKLVVTFAVPVKENGVLKAVVAGDVAMDSVVANVRGIHPTPESSGLLVDSDGTVIAANDAALTLKPLGESVKGI</sequence>
<evidence type="ECO:0000313" key="1">
    <source>
        <dbReference type="EMBL" id="VFS06885.1"/>
    </source>
</evidence>
<protein>
    <submittedName>
        <fullName evidence="1">Methyl-accepting chemotaxis sensory transducer with Cache sensor</fullName>
    </submittedName>
</protein>
<organism evidence="1 2">
    <name type="scientific">Enterobacter cancerogenus</name>
    <dbReference type="NCBI Taxonomy" id="69218"/>
    <lineage>
        <taxon>Bacteria</taxon>
        <taxon>Pseudomonadati</taxon>
        <taxon>Pseudomonadota</taxon>
        <taxon>Gammaproteobacteria</taxon>
        <taxon>Enterobacterales</taxon>
        <taxon>Enterobacteriaceae</taxon>
        <taxon>Enterobacter</taxon>
        <taxon>Enterobacter cloacae complex</taxon>
    </lineage>
</organism>
<dbReference type="AlphaFoldDB" id="A0A484W9A4"/>
<dbReference type="SUPFAM" id="SSF103190">
    <property type="entry name" value="Sensory domain-like"/>
    <property type="match status" value="1"/>
</dbReference>
<evidence type="ECO:0000313" key="2">
    <source>
        <dbReference type="Proteomes" id="UP000351155"/>
    </source>
</evidence>
<accession>A0A484W9A4</accession>
<dbReference type="Proteomes" id="UP000351155">
    <property type="component" value="Unassembled WGS sequence"/>
</dbReference>
<proteinExistence type="predicted"/>
<dbReference type="InterPro" id="IPR029151">
    <property type="entry name" value="Sensor-like_sf"/>
</dbReference>
<dbReference type="EMBL" id="CAADIW010000002">
    <property type="protein sequence ID" value="VFS06885.1"/>
    <property type="molecule type" value="Genomic_DNA"/>
</dbReference>
<gene>
    <name evidence="1" type="ORF">NCTC12126_00276</name>
</gene>
<reference evidence="1 2" key="1">
    <citation type="submission" date="2019-03" db="EMBL/GenBank/DDBJ databases">
        <authorList>
            <consortium name="Pathogen Informatics"/>
        </authorList>
    </citation>
    <scope>NUCLEOTIDE SEQUENCE [LARGE SCALE GENOMIC DNA]</scope>
    <source>
        <strain evidence="1 2">NCTC12126</strain>
    </source>
</reference>
<name>A0A484W9A4_9ENTR</name>